<comment type="subcellular location">
    <subcellularLocation>
        <location evidence="1">Endomembrane system</location>
        <topology evidence="1">Multi-pass membrane protein</topology>
    </subcellularLocation>
</comment>
<feature type="transmembrane region" description="Helical" evidence="5">
    <location>
        <begin position="190"/>
        <end position="210"/>
    </location>
</feature>
<evidence type="ECO:0000256" key="5">
    <source>
        <dbReference type="SAM" id="Phobius"/>
    </source>
</evidence>
<name>K0TCR8_THAOC</name>
<feature type="transmembrane region" description="Helical" evidence="5">
    <location>
        <begin position="386"/>
        <end position="404"/>
    </location>
</feature>
<sequence>STASPASCFRSTTTLRLRRQRNEMRPVASLRVVAACSLVCFGNVHGFAPTPIPFRRGVAFAGDRVDRFIHQQSSLANDWRGGDATGEENDRMVSLSLVVTYLTVMGAKCALPSVLAILSSPESGLAHTSEGMSRQDVISRLLAVSTLSITMGKMLLGPVIDAMGGAASLQIALITLCACLLGISSAKSLTVLALYFVVIDFAFSSCWAACVKTIRDALPEDRWSKEIGNLAMAARCGNTVAFAFFAWLLHKSGDWRLIFQVSSAVQLIPLCLVTYVKRGTVAEEEIYESSSVRASSLKQALNVLRREAATPEYWLHLGSRSILMILVSFLLFIPSFMVQCYDMTAASSAKVGSIFALGCFLSVSLLSERTYPPHGGKYTNGHRKSFSMLGLLALSTLTLACQMLHLQDVMPLSPTIGSALIFIWGFSLAVPFYLPSSMFALKQGGKEASATISDSFDIVGFGLLVFFNGRVARVLSKAGSFTSMSRRRYTWLSVFKLMTGMSIAAAVTLFGAVWLEETRSESS</sequence>
<dbReference type="eggNOG" id="ENOG502SI9F">
    <property type="taxonomic scope" value="Eukaryota"/>
</dbReference>
<dbReference type="OrthoDB" id="44642at2759"/>
<evidence type="ECO:0000313" key="6">
    <source>
        <dbReference type="EMBL" id="EJK71261.1"/>
    </source>
</evidence>
<dbReference type="Pfam" id="PF07690">
    <property type="entry name" value="MFS_1"/>
    <property type="match status" value="1"/>
</dbReference>
<evidence type="ECO:0000256" key="4">
    <source>
        <dbReference type="ARBA" id="ARBA00023136"/>
    </source>
</evidence>
<feature type="transmembrane region" description="Helical" evidence="5">
    <location>
        <begin position="313"/>
        <end position="333"/>
    </location>
</feature>
<feature type="transmembrane region" description="Helical" evidence="5">
    <location>
        <begin position="489"/>
        <end position="515"/>
    </location>
</feature>
<keyword evidence="2 5" id="KW-0812">Transmembrane</keyword>
<feature type="transmembrane region" description="Helical" evidence="5">
    <location>
        <begin position="230"/>
        <end position="250"/>
    </location>
</feature>
<feature type="transmembrane region" description="Helical" evidence="5">
    <location>
        <begin position="345"/>
        <end position="366"/>
    </location>
</feature>
<protein>
    <recommendedName>
        <fullName evidence="8">Major facilitator superfamily (MFS) profile domain-containing protein</fullName>
    </recommendedName>
</protein>
<accession>K0TCR8</accession>
<keyword evidence="4 5" id="KW-0472">Membrane</keyword>
<keyword evidence="7" id="KW-1185">Reference proteome</keyword>
<comment type="caution">
    <text evidence="6">The sequence shown here is derived from an EMBL/GenBank/DDBJ whole genome shotgun (WGS) entry which is preliminary data.</text>
</comment>
<evidence type="ECO:0000313" key="7">
    <source>
        <dbReference type="Proteomes" id="UP000266841"/>
    </source>
</evidence>
<dbReference type="CDD" id="cd06174">
    <property type="entry name" value="MFS"/>
    <property type="match status" value="1"/>
</dbReference>
<dbReference type="PANTHER" id="PTHR43826:SF8">
    <property type="entry name" value="MAJOR FACILITATOR SUPERFAMILY (MFS) PROFILE DOMAIN-CONTAINING PROTEIN"/>
    <property type="match status" value="1"/>
</dbReference>
<dbReference type="InterPro" id="IPR011701">
    <property type="entry name" value="MFS"/>
</dbReference>
<dbReference type="PANTHER" id="PTHR43826">
    <property type="entry name" value="GLUCOSE-6-PHOSPHATE EXCHANGER SLC37A4"/>
    <property type="match status" value="1"/>
</dbReference>
<evidence type="ECO:0000256" key="3">
    <source>
        <dbReference type="ARBA" id="ARBA00022989"/>
    </source>
</evidence>
<dbReference type="Gene3D" id="1.20.1250.20">
    <property type="entry name" value="MFS general substrate transporter like domains"/>
    <property type="match status" value="1"/>
</dbReference>
<dbReference type="InterPro" id="IPR051337">
    <property type="entry name" value="OPA_Antiporter"/>
</dbReference>
<dbReference type="GO" id="GO:0035435">
    <property type="term" value="P:phosphate ion transmembrane transport"/>
    <property type="evidence" value="ECO:0007669"/>
    <property type="project" value="TreeGrafter"/>
</dbReference>
<evidence type="ECO:0000256" key="2">
    <source>
        <dbReference type="ARBA" id="ARBA00022692"/>
    </source>
</evidence>
<evidence type="ECO:0008006" key="8">
    <source>
        <dbReference type="Google" id="ProtNLM"/>
    </source>
</evidence>
<feature type="non-terminal residue" evidence="6">
    <location>
        <position position="1"/>
    </location>
</feature>
<dbReference type="AlphaFoldDB" id="K0TCR8"/>
<evidence type="ECO:0000256" key="1">
    <source>
        <dbReference type="ARBA" id="ARBA00004127"/>
    </source>
</evidence>
<dbReference type="OMA" id="TVMGAKC"/>
<proteinExistence type="predicted"/>
<feature type="transmembrane region" description="Helical" evidence="5">
    <location>
        <begin position="162"/>
        <end position="183"/>
    </location>
</feature>
<dbReference type="SUPFAM" id="SSF103473">
    <property type="entry name" value="MFS general substrate transporter"/>
    <property type="match status" value="1"/>
</dbReference>
<dbReference type="Proteomes" id="UP000266841">
    <property type="component" value="Unassembled WGS sequence"/>
</dbReference>
<gene>
    <name evidence="6" type="ORF">THAOC_07320</name>
</gene>
<keyword evidence="3 5" id="KW-1133">Transmembrane helix</keyword>
<organism evidence="6 7">
    <name type="scientific">Thalassiosira oceanica</name>
    <name type="common">Marine diatom</name>
    <dbReference type="NCBI Taxonomy" id="159749"/>
    <lineage>
        <taxon>Eukaryota</taxon>
        <taxon>Sar</taxon>
        <taxon>Stramenopiles</taxon>
        <taxon>Ochrophyta</taxon>
        <taxon>Bacillariophyta</taxon>
        <taxon>Coscinodiscophyceae</taxon>
        <taxon>Thalassiosirophycidae</taxon>
        <taxon>Thalassiosirales</taxon>
        <taxon>Thalassiosiraceae</taxon>
        <taxon>Thalassiosira</taxon>
    </lineage>
</organism>
<dbReference type="GO" id="GO:0012505">
    <property type="term" value="C:endomembrane system"/>
    <property type="evidence" value="ECO:0007669"/>
    <property type="project" value="UniProtKB-SubCell"/>
</dbReference>
<dbReference type="InterPro" id="IPR036259">
    <property type="entry name" value="MFS_trans_sf"/>
</dbReference>
<dbReference type="GO" id="GO:0016020">
    <property type="term" value="C:membrane"/>
    <property type="evidence" value="ECO:0007669"/>
    <property type="project" value="UniProtKB-ARBA"/>
</dbReference>
<dbReference type="EMBL" id="AGNL01007453">
    <property type="protein sequence ID" value="EJK71261.1"/>
    <property type="molecule type" value="Genomic_DNA"/>
</dbReference>
<dbReference type="GO" id="GO:0061513">
    <property type="term" value="F:glucose 6-phosphate:phosphate antiporter activity"/>
    <property type="evidence" value="ECO:0007669"/>
    <property type="project" value="TreeGrafter"/>
</dbReference>
<feature type="transmembrane region" description="Helical" evidence="5">
    <location>
        <begin position="416"/>
        <end position="436"/>
    </location>
</feature>
<reference evidence="6 7" key="1">
    <citation type="journal article" date="2012" name="Genome Biol.">
        <title>Genome and low-iron response of an oceanic diatom adapted to chronic iron limitation.</title>
        <authorList>
            <person name="Lommer M."/>
            <person name="Specht M."/>
            <person name="Roy A.S."/>
            <person name="Kraemer L."/>
            <person name="Andreson R."/>
            <person name="Gutowska M.A."/>
            <person name="Wolf J."/>
            <person name="Bergner S.V."/>
            <person name="Schilhabel M.B."/>
            <person name="Klostermeier U.C."/>
            <person name="Beiko R.G."/>
            <person name="Rosenstiel P."/>
            <person name="Hippler M."/>
            <person name="Laroche J."/>
        </authorList>
    </citation>
    <scope>NUCLEOTIDE SEQUENCE [LARGE SCALE GENOMIC DNA]</scope>
    <source>
        <strain evidence="6 7">CCMP1005</strain>
    </source>
</reference>
<feature type="transmembrane region" description="Helical" evidence="5">
    <location>
        <begin position="28"/>
        <end position="48"/>
    </location>
</feature>